<keyword evidence="3" id="KW-0732">Signal</keyword>
<dbReference type="Gene3D" id="3.40.50.1820">
    <property type="entry name" value="alpha/beta hydrolase"/>
    <property type="match status" value="1"/>
</dbReference>
<organism evidence="5 6">
    <name type="scientific">Myriangium duriaei CBS 260.36</name>
    <dbReference type="NCBI Taxonomy" id="1168546"/>
    <lineage>
        <taxon>Eukaryota</taxon>
        <taxon>Fungi</taxon>
        <taxon>Dikarya</taxon>
        <taxon>Ascomycota</taxon>
        <taxon>Pezizomycotina</taxon>
        <taxon>Dothideomycetes</taxon>
        <taxon>Dothideomycetidae</taxon>
        <taxon>Myriangiales</taxon>
        <taxon>Myriangiaceae</taxon>
        <taxon>Myriangium</taxon>
    </lineage>
</organism>
<dbReference type="InterPro" id="IPR029058">
    <property type="entry name" value="AB_hydrolase_fold"/>
</dbReference>
<feature type="signal peptide" evidence="3">
    <location>
        <begin position="1"/>
        <end position="18"/>
    </location>
</feature>
<evidence type="ECO:0000313" key="5">
    <source>
        <dbReference type="EMBL" id="KAF2155455.1"/>
    </source>
</evidence>
<evidence type="ECO:0000259" key="4">
    <source>
        <dbReference type="Pfam" id="PF00135"/>
    </source>
</evidence>
<accession>A0A9P4J977</accession>
<reference evidence="5" key="1">
    <citation type="journal article" date="2020" name="Stud. Mycol.">
        <title>101 Dothideomycetes genomes: a test case for predicting lifestyles and emergence of pathogens.</title>
        <authorList>
            <person name="Haridas S."/>
            <person name="Albert R."/>
            <person name="Binder M."/>
            <person name="Bloem J."/>
            <person name="Labutti K."/>
            <person name="Salamov A."/>
            <person name="Andreopoulos B."/>
            <person name="Baker S."/>
            <person name="Barry K."/>
            <person name="Bills G."/>
            <person name="Bluhm B."/>
            <person name="Cannon C."/>
            <person name="Castanera R."/>
            <person name="Culley D."/>
            <person name="Daum C."/>
            <person name="Ezra D."/>
            <person name="Gonzalez J."/>
            <person name="Henrissat B."/>
            <person name="Kuo A."/>
            <person name="Liang C."/>
            <person name="Lipzen A."/>
            <person name="Lutzoni F."/>
            <person name="Magnuson J."/>
            <person name="Mondo S."/>
            <person name="Nolan M."/>
            <person name="Ohm R."/>
            <person name="Pangilinan J."/>
            <person name="Park H.-J."/>
            <person name="Ramirez L."/>
            <person name="Alfaro M."/>
            <person name="Sun H."/>
            <person name="Tritt A."/>
            <person name="Yoshinaga Y."/>
            <person name="Zwiers L.-H."/>
            <person name="Turgeon B."/>
            <person name="Goodwin S."/>
            <person name="Spatafora J."/>
            <person name="Crous P."/>
            <person name="Grigoriev I."/>
        </authorList>
    </citation>
    <scope>NUCLEOTIDE SEQUENCE</scope>
    <source>
        <strain evidence="5">CBS 260.36</strain>
    </source>
</reference>
<dbReference type="InterPro" id="IPR050309">
    <property type="entry name" value="Type-B_Carboxylest/Lipase"/>
</dbReference>
<dbReference type="InterPro" id="IPR002018">
    <property type="entry name" value="CarbesteraseB"/>
</dbReference>
<comment type="similarity">
    <text evidence="1 3">Belongs to the type-B carboxylesterase/lipase family.</text>
</comment>
<dbReference type="PROSITE" id="PS00122">
    <property type="entry name" value="CARBOXYLESTERASE_B_1"/>
    <property type="match status" value="1"/>
</dbReference>
<dbReference type="PANTHER" id="PTHR11559">
    <property type="entry name" value="CARBOXYLESTERASE"/>
    <property type="match status" value="1"/>
</dbReference>
<dbReference type="InterPro" id="IPR019826">
    <property type="entry name" value="Carboxylesterase_B_AS"/>
</dbReference>
<feature type="domain" description="Carboxylesterase type B" evidence="4">
    <location>
        <begin position="43"/>
        <end position="549"/>
    </location>
</feature>
<dbReference type="InterPro" id="IPR019819">
    <property type="entry name" value="Carboxylesterase_B_CS"/>
</dbReference>
<evidence type="ECO:0000313" key="6">
    <source>
        <dbReference type="Proteomes" id="UP000799439"/>
    </source>
</evidence>
<evidence type="ECO:0000256" key="1">
    <source>
        <dbReference type="ARBA" id="ARBA00005964"/>
    </source>
</evidence>
<dbReference type="EMBL" id="ML996083">
    <property type="protein sequence ID" value="KAF2155455.1"/>
    <property type="molecule type" value="Genomic_DNA"/>
</dbReference>
<dbReference type="PROSITE" id="PS00941">
    <property type="entry name" value="CARBOXYLESTERASE_B_2"/>
    <property type="match status" value="1"/>
</dbReference>
<comment type="caution">
    <text evidence="5">The sequence shown here is derived from an EMBL/GenBank/DDBJ whole genome shotgun (WGS) entry which is preliminary data.</text>
</comment>
<evidence type="ECO:0000256" key="2">
    <source>
        <dbReference type="ARBA" id="ARBA00022801"/>
    </source>
</evidence>
<proteinExistence type="inferred from homology"/>
<feature type="chain" id="PRO_5040542451" description="Carboxylic ester hydrolase" evidence="3">
    <location>
        <begin position="19"/>
        <end position="555"/>
    </location>
</feature>
<sequence>MKASVGLFLFGQLCLGYASPTDPPCNNGTNSTDSSSLPISSAGYYNFSNIRYAAPPVGDLRFAAPQAPKPNRTVQTGQVARICPVASPVWESVAAEFVPGYLLGQKTFNDSIFDQPSATTQVQDPTTDEDCLFLDVFVPQKIWDQRKSVKKFPVMFWIFGGGYTEGSKIDYGSPAGILNRSETDSDGVIYVAPNYRLGAFGWLSGPTFQQDGGLSNAGLYDQRFALQWVQKYIHLFGGDPHQVTVFGESAGGGSIVHHITAFGGVRNPFKRAIVQSPGFQPTVSRHQQETIFQNFLKAANVTTLAEARQLPYEQLQLANLITVGASPYGTYTYGPVVDGLIAPSTPGELLALGKFDKHLSVMTGQNQDEGLIFTSPLALKDSNDTELRKALLVSVPTLVGLPDQVDYILKTLYPPIYDGSQAQSYKDEVGRSAAILSEIGFICNNFYLAKAYHNRTYSYLFDVFPAVHALDADYTYYPEFEDTPLTPEQVKVALELQDYITSFAITGSPNKKGVPFFQMYGKDAQVQVLETNDTRVVMDPAANRRCNYWNSGLWY</sequence>
<dbReference type="AlphaFoldDB" id="A0A9P4J977"/>
<name>A0A9P4J977_9PEZI</name>
<keyword evidence="2 3" id="KW-0378">Hydrolase</keyword>
<protein>
    <recommendedName>
        <fullName evidence="3">Carboxylic ester hydrolase</fullName>
        <ecNumber evidence="3">3.1.1.-</ecNumber>
    </recommendedName>
</protein>
<keyword evidence="6" id="KW-1185">Reference proteome</keyword>
<dbReference type="EC" id="3.1.1.-" evidence="3"/>
<dbReference type="Pfam" id="PF00135">
    <property type="entry name" value="COesterase"/>
    <property type="match status" value="1"/>
</dbReference>
<gene>
    <name evidence="5" type="ORF">K461DRAFT_266728</name>
</gene>
<dbReference type="OrthoDB" id="408631at2759"/>
<dbReference type="SUPFAM" id="SSF53474">
    <property type="entry name" value="alpha/beta-Hydrolases"/>
    <property type="match status" value="1"/>
</dbReference>
<evidence type="ECO:0000256" key="3">
    <source>
        <dbReference type="RuleBase" id="RU361235"/>
    </source>
</evidence>
<dbReference type="Proteomes" id="UP000799439">
    <property type="component" value="Unassembled WGS sequence"/>
</dbReference>
<dbReference type="GO" id="GO:0016787">
    <property type="term" value="F:hydrolase activity"/>
    <property type="evidence" value="ECO:0007669"/>
    <property type="project" value="UniProtKB-KW"/>
</dbReference>